<keyword evidence="4" id="KW-0677">Repeat</keyword>
<dbReference type="STRING" id="3914.A0A0L9U264"/>
<keyword evidence="2" id="KW-0812">Transmembrane</keyword>
<evidence type="ECO:0000259" key="8">
    <source>
        <dbReference type="Pfam" id="PF08263"/>
    </source>
</evidence>
<comment type="subcellular location">
    <subcellularLocation>
        <location evidence="7">Endomembrane system</location>
        <topology evidence="7">Single-pass type I membrane protein</topology>
    </subcellularLocation>
</comment>
<dbReference type="Gramene" id="KOM36866">
    <property type="protein sequence ID" value="KOM36866"/>
    <property type="gene ID" value="LR48_Vigan03g024700"/>
</dbReference>
<evidence type="ECO:0000256" key="2">
    <source>
        <dbReference type="ARBA" id="ARBA00022692"/>
    </source>
</evidence>
<dbReference type="PANTHER" id="PTHR46084:SF4">
    <property type="entry name" value="PROTEIN KINASE DOMAIN-CONTAINING PROTEIN"/>
    <property type="match status" value="1"/>
</dbReference>
<evidence type="ECO:0000256" key="5">
    <source>
        <dbReference type="ARBA" id="ARBA00022989"/>
    </source>
</evidence>
<keyword evidence="3" id="KW-0732">Signal</keyword>
<dbReference type="GO" id="GO:0012505">
    <property type="term" value="C:endomembrane system"/>
    <property type="evidence" value="ECO:0007669"/>
    <property type="project" value="UniProtKB-SubCell"/>
</dbReference>
<accession>A0A0L9U264</accession>
<dbReference type="EMBL" id="CM003373">
    <property type="protein sequence ID" value="KOM36866.1"/>
    <property type="molecule type" value="Genomic_DNA"/>
</dbReference>
<dbReference type="AlphaFoldDB" id="A0A0L9U264"/>
<evidence type="ECO:0000256" key="4">
    <source>
        <dbReference type="ARBA" id="ARBA00022737"/>
    </source>
</evidence>
<evidence type="ECO:0000256" key="3">
    <source>
        <dbReference type="ARBA" id="ARBA00022729"/>
    </source>
</evidence>
<keyword evidence="6" id="KW-0472">Membrane</keyword>
<evidence type="ECO:0000256" key="7">
    <source>
        <dbReference type="ARBA" id="ARBA00046288"/>
    </source>
</evidence>
<evidence type="ECO:0000313" key="9">
    <source>
        <dbReference type="EMBL" id="KOM36866.1"/>
    </source>
</evidence>
<dbReference type="InterPro" id="IPR013210">
    <property type="entry name" value="LRR_N_plant-typ"/>
</dbReference>
<name>A0A0L9U264_PHAAN</name>
<feature type="domain" description="Leucine-rich repeat-containing N-terminal plant-type" evidence="8">
    <location>
        <begin position="117"/>
        <end position="160"/>
    </location>
</feature>
<reference evidence="10" key="1">
    <citation type="journal article" date="2015" name="Proc. Natl. Acad. Sci. U.S.A.">
        <title>Genome sequencing of adzuki bean (Vigna angularis) provides insight into high starch and low fat accumulation and domestication.</title>
        <authorList>
            <person name="Yang K."/>
            <person name="Tian Z."/>
            <person name="Chen C."/>
            <person name="Luo L."/>
            <person name="Zhao B."/>
            <person name="Wang Z."/>
            <person name="Yu L."/>
            <person name="Li Y."/>
            <person name="Sun Y."/>
            <person name="Li W."/>
            <person name="Chen Y."/>
            <person name="Li Y."/>
            <person name="Zhang Y."/>
            <person name="Ai D."/>
            <person name="Zhao J."/>
            <person name="Shang C."/>
            <person name="Ma Y."/>
            <person name="Wu B."/>
            <person name="Wang M."/>
            <person name="Gao L."/>
            <person name="Sun D."/>
            <person name="Zhang P."/>
            <person name="Guo F."/>
            <person name="Wang W."/>
            <person name="Li Y."/>
            <person name="Wang J."/>
            <person name="Varshney R.K."/>
            <person name="Wang J."/>
            <person name="Ling H.Q."/>
            <person name="Wan P."/>
        </authorList>
    </citation>
    <scope>NUCLEOTIDE SEQUENCE</scope>
    <source>
        <strain evidence="10">cv. Jingnong 6</strain>
    </source>
</reference>
<evidence type="ECO:0000256" key="1">
    <source>
        <dbReference type="ARBA" id="ARBA00022614"/>
    </source>
</evidence>
<gene>
    <name evidence="9" type="ORF">LR48_Vigan03g024700</name>
</gene>
<dbReference type="Proteomes" id="UP000053144">
    <property type="component" value="Chromosome 3"/>
</dbReference>
<protein>
    <recommendedName>
        <fullName evidence="8">Leucine-rich repeat-containing N-terminal plant-type domain-containing protein</fullName>
    </recommendedName>
</protein>
<dbReference type="Pfam" id="PF08263">
    <property type="entry name" value="LRRNT_2"/>
    <property type="match status" value="1"/>
</dbReference>
<dbReference type="InterPro" id="IPR032675">
    <property type="entry name" value="LRR_dom_sf"/>
</dbReference>
<evidence type="ECO:0000256" key="6">
    <source>
        <dbReference type="ARBA" id="ARBA00023136"/>
    </source>
</evidence>
<dbReference type="PANTHER" id="PTHR46084">
    <property type="entry name" value="PROTEIN MALE DISCOVERER 2"/>
    <property type="match status" value="1"/>
</dbReference>
<organism evidence="9 10">
    <name type="scientific">Phaseolus angularis</name>
    <name type="common">Azuki bean</name>
    <name type="synonym">Vigna angularis</name>
    <dbReference type="NCBI Taxonomy" id="3914"/>
    <lineage>
        <taxon>Eukaryota</taxon>
        <taxon>Viridiplantae</taxon>
        <taxon>Streptophyta</taxon>
        <taxon>Embryophyta</taxon>
        <taxon>Tracheophyta</taxon>
        <taxon>Spermatophyta</taxon>
        <taxon>Magnoliopsida</taxon>
        <taxon>eudicotyledons</taxon>
        <taxon>Gunneridae</taxon>
        <taxon>Pentapetalae</taxon>
        <taxon>rosids</taxon>
        <taxon>fabids</taxon>
        <taxon>Fabales</taxon>
        <taxon>Fabaceae</taxon>
        <taxon>Papilionoideae</taxon>
        <taxon>50 kb inversion clade</taxon>
        <taxon>NPAAA clade</taxon>
        <taxon>indigoferoid/millettioid clade</taxon>
        <taxon>Phaseoleae</taxon>
        <taxon>Vigna</taxon>
    </lineage>
</organism>
<keyword evidence="5" id="KW-1133">Transmembrane helix</keyword>
<sequence length="167" mass="17612">MPRFLPQLNHITANPKSATVSIKKSNDYAVGVKGVAAYREEVVVVELGEADRVVGGGGGRVARDGGERVCGGRGGGGGEATEAATIEVAEEEVNDAGTWGLVVVFFLFQSLGLCCSLNEEGNALLKFRQRIVSDPFGALSNWVDDDSSFDPCNWFGVECSDGRVVAL</sequence>
<keyword evidence="1" id="KW-0433">Leucine-rich repeat</keyword>
<dbReference type="Gene3D" id="3.80.10.10">
    <property type="entry name" value="Ribonuclease Inhibitor"/>
    <property type="match status" value="1"/>
</dbReference>
<proteinExistence type="predicted"/>
<evidence type="ECO:0000313" key="10">
    <source>
        <dbReference type="Proteomes" id="UP000053144"/>
    </source>
</evidence>